<keyword evidence="1" id="KW-0694">RNA-binding</keyword>
<evidence type="ECO:0000256" key="1">
    <source>
        <dbReference type="PROSITE-ProRule" id="PRU00182"/>
    </source>
</evidence>
<dbReference type="PROSITE" id="PS50889">
    <property type="entry name" value="S4"/>
    <property type="match status" value="1"/>
</dbReference>
<comment type="caution">
    <text evidence="3">The sequence shown here is derived from an EMBL/GenBank/DDBJ whole genome shotgun (WGS) entry which is preliminary data.</text>
</comment>
<reference evidence="4" key="1">
    <citation type="submission" date="2017-04" db="EMBL/GenBank/DDBJ databases">
        <title>Function of individual gut microbiota members based on whole genome sequencing of pure cultures obtained from chicken caecum.</title>
        <authorList>
            <person name="Medvecky M."/>
            <person name="Cejkova D."/>
            <person name="Polansky O."/>
            <person name="Karasova D."/>
            <person name="Kubasova T."/>
            <person name="Cizek A."/>
            <person name="Rychlik I."/>
        </authorList>
    </citation>
    <scope>NUCLEOTIDE SEQUENCE [LARGE SCALE GENOMIC DNA]</scope>
    <source>
        <strain evidence="4">An149</strain>
    </source>
</reference>
<dbReference type="SUPFAM" id="SSF55174">
    <property type="entry name" value="Alpha-L RNA-binding motif"/>
    <property type="match status" value="1"/>
</dbReference>
<sequence length="68" mass="7661">MKKIKIKDEYITLGQFLKFAGCVSSGIDAKMVIKDGLVLVNDEVELRRGKKLRAGDQINFDGEEFIID</sequence>
<name>A0A1Y4QFM1_9FIRM</name>
<evidence type="ECO:0000313" key="3">
    <source>
        <dbReference type="EMBL" id="OUQ04027.1"/>
    </source>
</evidence>
<organism evidence="3 4">
    <name type="scientific">Thomasclavelia spiroformis</name>
    <dbReference type="NCBI Taxonomy" id="29348"/>
    <lineage>
        <taxon>Bacteria</taxon>
        <taxon>Bacillati</taxon>
        <taxon>Bacillota</taxon>
        <taxon>Erysipelotrichia</taxon>
        <taxon>Erysipelotrichales</taxon>
        <taxon>Coprobacillaceae</taxon>
        <taxon>Thomasclavelia</taxon>
    </lineage>
</organism>
<dbReference type="Pfam" id="PF13275">
    <property type="entry name" value="S4_2"/>
    <property type="match status" value="1"/>
</dbReference>
<evidence type="ECO:0000313" key="4">
    <source>
        <dbReference type="Proteomes" id="UP000196258"/>
    </source>
</evidence>
<dbReference type="GO" id="GO:0003723">
    <property type="term" value="F:RNA binding"/>
    <property type="evidence" value="ECO:0007669"/>
    <property type="project" value="UniProtKB-KW"/>
</dbReference>
<protein>
    <submittedName>
        <fullName evidence="2">RNA-binding S4 domain-containing protein</fullName>
    </submittedName>
    <submittedName>
        <fullName evidence="3">RNA-binding protein</fullName>
    </submittedName>
</protein>
<dbReference type="EMBL" id="NFLB01000015">
    <property type="protein sequence ID" value="OUQ04027.1"/>
    <property type="molecule type" value="Genomic_DNA"/>
</dbReference>
<accession>A0A1Y4QFM1</accession>
<gene>
    <name evidence="3" type="ORF">B5E91_11680</name>
    <name evidence="2" type="ORF">K8V91_10310</name>
</gene>
<dbReference type="Proteomes" id="UP000196258">
    <property type="component" value="Unassembled WGS sequence"/>
</dbReference>
<reference evidence="2" key="3">
    <citation type="journal article" date="2021" name="PeerJ">
        <title>Extensive microbial diversity within the chicken gut microbiome revealed by metagenomics and culture.</title>
        <authorList>
            <person name="Gilroy R."/>
            <person name="Ravi A."/>
            <person name="Getino M."/>
            <person name="Pursley I."/>
            <person name="Horton D.L."/>
            <person name="Alikhan N.F."/>
            <person name="Baker D."/>
            <person name="Gharbi K."/>
            <person name="Hall N."/>
            <person name="Watson M."/>
            <person name="Adriaenssens E.M."/>
            <person name="Foster-Nyarko E."/>
            <person name="Jarju S."/>
            <person name="Secka A."/>
            <person name="Antonio M."/>
            <person name="Oren A."/>
            <person name="Chaudhuri R.R."/>
            <person name="La Ragione R."/>
            <person name="Hildebrand F."/>
            <person name="Pallen M.J."/>
        </authorList>
    </citation>
    <scope>NUCLEOTIDE SEQUENCE</scope>
    <source>
        <strain evidence="2">CHK193-16274</strain>
    </source>
</reference>
<reference evidence="2" key="4">
    <citation type="submission" date="2021-09" db="EMBL/GenBank/DDBJ databases">
        <authorList>
            <person name="Gilroy R."/>
        </authorList>
    </citation>
    <scope>NUCLEOTIDE SEQUENCE</scope>
    <source>
        <strain evidence="2">CHK193-16274</strain>
    </source>
</reference>
<proteinExistence type="predicted"/>
<evidence type="ECO:0000313" key="2">
    <source>
        <dbReference type="EMBL" id="HJF41308.1"/>
    </source>
</evidence>
<reference evidence="3" key="2">
    <citation type="journal article" date="2018" name="BMC Genomics">
        <title>Whole genome sequencing and function prediction of 133 gut anaerobes isolated from chicken caecum in pure cultures.</title>
        <authorList>
            <person name="Medvecky M."/>
            <person name="Cejkova D."/>
            <person name="Polansky O."/>
            <person name="Karasova D."/>
            <person name="Kubasova T."/>
            <person name="Cizek A."/>
            <person name="Rychlik I."/>
        </authorList>
    </citation>
    <scope>NUCLEOTIDE SEQUENCE</scope>
    <source>
        <strain evidence="3">An149</strain>
    </source>
</reference>
<dbReference type="CDD" id="cd00165">
    <property type="entry name" value="S4"/>
    <property type="match status" value="1"/>
</dbReference>
<dbReference type="AlphaFoldDB" id="A0A1Y4QFM1"/>
<dbReference type="InterPro" id="IPR036986">
    <property type="entry name" value="S4_RNA-bd_sf"/>
</dbReference>
<dbReference type="RefSeq" id="WP_087257895.1">
    <property type="nucleotide sequence ID" value="NZ_CAJFOD010000135.1"/>
</dbReference>
<dbReference type="EMBL" id="DYWV01000355">
    <property type="protein sequence ID" value="HJF41308.1"/>
    <property type="molecule type" value="Genomic_DNA"/>
</dbReference>
<dbReference type="Gene3D" id="3.10.290.10">
    <property type="entry name" value="RNA-binding S4 domain"/>
    <property type="match status" value="1"/>
</dbReference>
<dbReference type="Proteomes" id="UP000749320">
    <property type="component" value="Unassembled WGS sequence"/>
</dbReference>